<feature type="transmembrane region" description="Helical" evidence="6">
    <location>
        <begin position="21"/>
        <end position="39"/>
    </location>
</feature>
<evidence type="ECO:0000313" key="9">
    <source>
        <dbReference type="Proteomes" id="UP001085076"/>
    </source>
</evidence>
<name>A0A9D5BY87_9LILI</name>
<dbReference type="Pfam" id="PF04577">
    <property type="entry name" value="Glyco_transf_61"/>
    <property type="match status" value="1"/>
</dbReference>
<dbReference type="EMBL" id="JAGGNH010000009">
    <property type="protein sequence ID" value="KAJ0962771.1"/>
    <property type="molecule type" value="Genomic_DNA"/>
</dbReference>
<keyword evidence="4" id="KW-0808">Transferase</keyword>
<keyword evidence="3" id="KW-0328">Glycosyltransferase</keyword>
<reference evidence="8" key="2">
    <citation type="journal article" date="2022" name="Hortic Res">
        <title>The genome of Dioscorea zingiberensis sheds light on the biosynthesis, origin and evolution of the medicinally important diosgenin saponins.</title>
        <authorList>
            <person name="Li Y."/>
            <person name="Tan C."/>
            <person name="Li Z."/>
            <person name="Guo J."/>
            <person name="Li S."/>
            <person name="Chen X."/>
            <person name="Wang C."/>
            <person name="Dai X."/>
            <person name="Yang H."/>
            <person name="Song W."/>
            <person name="Hou L."/>
            <person name="Xu J."/>
            <person name="Tong Z."/>
            <person name="Xu A."/>
            <person name="Yuan X."/>
            <person name="Wang W."/>
            <person name="Yang Q."/>
            <person name="Chen L."/>
            <person name="Sun Z."/>
            <person name="Wang K."/>
            <person name="Pan B."/>
            <person name="Chen J."/>
            <person name="Bao Y."/>
            <person name="Liu F."/>
            <person name="Qi X."/>
            <person name="Gang D.R."/>
            <person name="Wen J."/>
            <person name="Li J."/>
        </authorList>
    </citation>
    <scope>NUCLEOTIDE SEQUENCE</scope>
    <source>
        <strain evidence="8">Dzin_1.0</strain>
    </source>
</reference>
<evidence type="ECO:0000256" key="1">
    <source>
        <dbReference type="ARBA" id="ARBA00004323"/>
    </source>
</evidence>
<protein>
    <recommendedName>
        <fullName evidence="7">Glycosyltransferase 61 catalytic domain-containing protein</fullName>
    </recommendedName>
</protein>
<keyword evidence="9" id="KW-1185">Reference proteome</keyword>
<dbReference type="GO" id="GO:0000139">
    <property type="term" value="C:Golgi membrane"/>
    <property type="evidence" value="ECO:0007669"/>
    <property type="project" value="UniProtKB-SubCell"/>
</dbReference>
<evidence type="ECO:0000259" key="7">
    <source>
        <dbReference type="Pfam" id="PF04577"/>
    </source>
</evidence>
<organism evidence="8 9">
    <name type="scientific">Dioscorea zingiberensis</name>
    <dbReference type="NCBI Taxonomy" id="325984"/>
    <lineage>
        <taxon>Eukaryota</taxon>
        <taxon>Viridiplantae</taxon>
        <taxon>Streptophyta</taxon>
        <taxon>Embryophyta</taxon>
        <taxon>Tracheophyta</taxon>
        <taxon>Spermatophyta</taxon>
        <taxon>Magnoliopsida</taxon>
        <taxon>Liliopsida</taxon>
        <taxon>Dioscoreales</taxon>
        <taxon>Dioscoreaceae</taxon>
        <taxon>Dioscorea</taxon>
    </lineage>
</organism>
<comment type="pathway">
    <text evidence="2">Glycan metabolism.</text>
</comment>
<feature type="domain" description="Glycosyltransferase 61 catalytic" evidence="7">
    <location>
        <begin position="267"/>
        <end position="372"/>
    </location>
</feature>
<comment type="subcellular location">
    <subcellularLocation>
        <location evidence="1">Golgi apparatus membrane</location>
        <topology evidence="1">Single-pass type II membrane protein</topology>
    </subcellularLocation>
</comment>
<accession>A0A9D5BY87</accession>
<dbReference type="AlphaFoldDB" id="A0A9D5BY87"/>
<comment type="caution">
    <text evidence="8">The sequence shown here is derived from an EMBL/GenBank/DDBJ whole genome shotgun (WGS) entry which is preliminary data.</text>
</comment>
<evidence type="ECO:0000313" key="8">
    <source>
        <dbReference type="EMBL" id="KAJ0962771.1"/>
    </source>
</evidence>
<dbReference type="GO" id="GO:0016763">
    <property type="term" value="F:pentosyltransferase activity"/>
    <property type="evidence" value="ECO:0007669"/>
    <property type="project" value="UniProtKB-ARBA"/>
</dbReference>
<keyword evidence="6" id="KW-0812">Transmembrane</keyword>
<evidence type="ECO:0000256" key="6">
    <source>
        <dbReference type="SAM" id="Phobius"/>
    </source>
</evidence>
<keyword evidence="6" id="KW-0472">Membrane</keyword>
<evidence type="ECO:0000256" key="3">
    <source>
        <dbReference type="ARBA" id="ARBA00022676"/>
    </source>
</evidence>
<dbReference type="PANTHER" id="PTHR20961">
    <property type="entry name" value="GLYCOSYLTRANSFERASE"/>
    <property type="match status" value="1"/>
</dbReference>
<reference evidence="8" key="1">
    <citation type="submission" date="2021-03" db="EMBL/GenBank/DDBJ databases">
        <authorList>
            <person name="Li Z."/>
            <person name="Yang C."/>
        </authorList>
    </citation>
    <scope>NUCLEOTIDE SEQUENCE</scope>
    <source>
        <strain evidence="8">Dzin_1.0</strain>
        <tissue evidence="8">Leaf</tissue>
    </source>
</reference>
<dbReference type="PANTHER" id="PTHR20961:SF97">
    <property type="entry name" value="ALPHA-1,3-ARABINOSYLTRANSFERASE XAT3"/>
    <property type="match status" value="1"/>
</dbReference>
<dbReference type="InterPro" id="IPR049625">
    <property type="entry name" value="Glyco_transf_61_cat"/>
</dbReference>
<keyword evidence="5" id="KW-0325">Glycoprotein</keyword>
<evidence type="ECO:0000256" key="2">
    <source>
        <dbReference type="ARBA" id="ARBA00004881"/>
    </source>
</evidence>
<dbReference type="Proteomes" id="UP001085076">
    <property type="component" value="Miscellaneous, Linkage group lg09"/>
</dbReference>
<evidence type="ECO:0000256" key="5">
    <source>
        <dbReference type="ARBA" id="ARBA00023180"/>
    </source>
</evidence>
<sequence length="466" mass="53404">MGHKKKLVISFGRVEGRSFRYAVLAGCFLASITAVTLFMPNTVPFSAVSLRVLIHSAQTGLEVIDSTDSRGFEIVSEHDELKEWKPLCNVSEPRSEVCDMNGDVRIHANSSSIQFITSSREEALKRSELYRIRPYARKGDEVAMGSVRRIIVSTSEAAPHCSINHSVPAIVFSVNGYTGNLFHDFSDVLIPLFVTAREFNREVQFLVSDFNPWWIRKFQLVINQLSRYNVIDMDKDERVHCFNHVIVGLKCHKELSIDPLRSPKGYSMIDFTRFIRNAYSLNRETPIRIGDKHNRRPRLVIISRKRSRSFMNLNEIVPMAEELGYKVVIAEASATSNVTQFAEIVNSCDVLMGVHGAGLTNLVFLPTKAVLIQIVPWGGLKWMAMYDFGYPAKDMNLKYLQYEIKPEESSLIEEYPRDHLIFKNPLTFHKQGWNAIRSTFMDKQNIKLDVRRFRDVLLEALKQLHQ</sequence>
<keyword evidence="6" id="KW-1133">Transmembrane helix</keyword>
<evidence type="ECO:0000256" key="4">
    <source>
        <dbReference type="ARBA" id="ARBA00022679"/>
    </source>
</evidence>
<proteinExistence type="predicted"/>
<dbReference type="OrthoDB" id="529273at2759"/>
<dbReference type="InterPro" id="IPR007657">
    <property type="entry name" value="Glycosyltransferase_61"/>
</dbReference>
<gene>
    <name evidence="8" type="ORF">J5N97_027893</name>
</gene>